<accession>A0A3Q1GV70</accession>
<protein>
    <recommendedName>
        <fullName evidence="2">Transposase Tc1-like domain-containing protein</fullName>
    </recommendedName>
</protein>
<dbReference type="GO" id="GO:0003677">
    <property type="term" value="F:DNA binding"/>
    <property type="evidence" value="ECO:0007669"/>
    <property type="project" value="InterPro"/>
</dbReference>
<dbReference type="InParanoid" id="A0A3Q1GV70"/>
<dbReference type="Ensembl" id="ENSAPOT00000017355.1">
    <property type="protein sequence ID" value="ENSAPOP00000021020.1"/>
    <property type="gene ID" value="ENSAPOG00000001317.1"/>
</dbReference>
<organism evidence="3 4">
    <name type="scientific">Acanthochromis polyacanthus</name>
    <name type="common">spiny chromis</name>
    <dbReference type="NCBI Taxonomy" id="80966"/>
    <lineage>
        <taxon>Eukaryota</taxon>
        <taxon>Metazoa</taxon>
        <taxon>Chordata</taxon>
        <taxon>Craniata</taxon>
        <taxon>Vertebrata</taxon>
        <taxon>Euteleostomi</taxon>
        <taxon>Actinopterygii</taxon>
        <taxon>Neopterygii</taxon>
        <taxon>Teleostei</taxon>
        <taxon>Neoteleostei</taxon>
        <taxon>Acanthomorphata</taxon>
        <taxon>Ovalentaria</taxon>
        <taxon>Pomacentridae</taxon>
        <taxon>Acanthochromis</taxon>
    </lineage>
</organism>
<evidence type="ECO:0000313" key="4">
    <source>
        <dbReference type="Proteomes" id="UP000257200"/>
    </source>
</evidence>
<name>A0A3Q1GV70_9TELE</name>
<feature type="transmembrane region" description="Helical" evidence="1">
    <location>
        <begin position="146"/>
        <end position="164"/>
    </location>
</feature>
<reference evidence="3" key="1">
    <citation type="submission" date="2025-08" db="UniProtKB">
        <authorList>
            <consortium name="Ensembl"/>
        </authorList>
    </citation>
    <scope>IDENTIFICATION</scope>
</reference>
<keyword evidence="1" id="KW-0472">Membrane</keyword>
<proteinExistence type="predicted"/>
<evidence type="ECO:0000313" key="3">
    <source>
        <dbReference type="Ensembl" id="ENSAPOP00000021020.1"/>
    </source>
</evidence>
<dbReference type="AlphaFoldDB" id="A0A3Q1GV70"/>
<keyword evidence="1" id="KW-0812">Transmembrane</keyword>
<feature type="transmembrane region" description="Helical" evidence="1">
    <location>
        <begin position="170"/>
        <end position="189"/>
    </location>
</feature>
<dbReference type="InterPro" id="IPR002492">
    <property type="entry name" value="Transposase_Tc1-like"/>
</dbReference>
<dbReference type="SUPFAM" id="SSF46689">
    <property type="entry name" value="Homeodomain-like"/>
    <property type="match status" value="1"/>
</dbReference>
<dbReference type="GO" id="GO:0015074">
    <property type="term" value="P:DNA integration"/>
    <property type="evidence" value="ECO:0007669"/>
    <property type="project" value="InterPro"/>
</dbReference>
<keyword evidence="1" id="KW-1133">Transmembrane helix</keyword>
<dbReference type="STRING" id="80966.ENSAPOP00000021020"/>
<keyword evidence="4" id="KW-1185">Reference proteome</keyword>
<evidence type="ECO:0000259" key="2">
    <source>
        <dbReference type="Pfam" id="PF01498"/>
    </source>
</evidence>
<evidence type="ECO:0000256" key="1">
    <source>
        <dbReference type="SAM" id="Phobius"/>
    </source>
</evidence>
<dbReference type="InterPro" id="IPR009057">
    <property type="entry name" value="Homeodomain-like_sf"/>
</dbReference>
<feature type="domain" description="Transposase Tc1-like" evidence="2">
    <location>
        <begin position="64"/>
        <end position="123"/>
    </location>
</feature>
<dbReference type="GeneTree" id="ENSGT00940000176846"/>
<dbReference type="GO" id="GO:0006313">
    <property type="term" value="P:DNA transposition"/>
    <property type="evidence" value="ECO:0007669"/>
    <property type="project" value="InterPro"/>
</dbReference>
<dbReference type="Proteomes" id="UP000257200">
    <property type="component" value="Unplaced"/>
</dbReference>
<reference evidence="3" key="2">
    <citation type="submission" date="2025-09" db="UniProtKB">
        <authorList>
            <consortium name="Ensembl"/>
        </authorList>
    </citation>
    <scope>IDENTIFICATION</scope>
</reference>
<dbReference type="Pfam" id="PF01498">
    <property type="entry name" value="HTH_Tnp_Tc3_2"/>
    <property type="match status" value="1"/>
</dbReference>
<sequence length="193" mass="22130">MDKQRHLAIAWLQVGTRQSDVAGELGVSQRVISRLAARHTTTGSVGDRPRSGAPQVMDHNDDQYLRTYALRHRYSTAKQLQACLPEVRGARVSRQTIWNRLHRFGLNARRPLQVTLLTTRHRRQWSTVLFTDECRVTLHRNDGHQFLGLVLLSLYLLAILYAISPLCSTTVTLMILSYMSHLALLYLLFRPTK</sequence>